<dbReference type="Bgee" id="ENSELUG00000022646">
    <property type="expression patterns" value="Expressed in brain and 15 other cell types or tissues"/>
</dbReference>
<dbReference type="SUPFAM" id="SSF57667">
    <property type="entry name" value="beta-beta-alpha zinc fingers"/>
    <property type="match status" value="2"/>
</dbReference>
<evidence type="ECO:0000313" key="8">
    <source>
        <dbReference type="Proteomes" id="UP000265140"/>
    </source>
</evidence>
<evidence type="ECO:0000256" key="1">
    <source>
        <dbReference type="ARBA" id="ARBA00022723"/>
    </source>
</evidence>
<feature type="domain" description="C2H2-type" evidence="6">
    <location>
        <begin position="217"/>
        <end position="244"/>
    </location>
</feature>
<dbReference type="Ensembl" id="ENSELUT00000035072.3">
    <property type="protein sequence ID" value="ENSELUP00000041702.2"/>
    <property type="gene ID" value="ENSELUG00000022646.3"/>
</dbReference>
<evidence type="ECO:0000259" key="6">
    <source>
        <dbReference type="PROSITE" id="PS50157"/>
    </source>
</evidence>
<evidence type="ECO:0000256" key="4">
    <source>
        <dbReference type="ARBA" id="ARBA00022833"/>
    </source>
</evidence>
<keyword evidence="8" id="KW-1185">Reference proteome</keyword>
<feature type="domain" description="C2H2-type" evidence="6">
    <location>
        <begin position="273"/>
        <end position="295"/>
    </location>
</feature>
<dbReference type="GeneTree" id="ENSGT01150000286959"/>
<dbReference type="InterPro" id="IPR036236">
    <property type="entry name" value="Znf_C2H2_sf"/>
</dbReference>
<dbReference type="Proteomes" id="UP000265140">
    <property type="component" value="Chromosome 25"/>
</dbReference>
<reference evidence="8" key="1">
    <citation type="journal article" date="2014" name="PLoS ONE">
        <title>The genome and linkage map of the northern pike (Esox lucius): conserved synteny revealed between the salmonid sister group and the Neoteleostei.</title>
        <authorList>
            <person name="Rondeau E.B."/>
            <person name="Minkley D.R."/>
            <person name="Leong J.S."/>
            <person name="Messmer A.M."/>
            <person name="Jantzen J.R."/>
            <person name="von Schalburg K.R."/>
            <person name="Lemon C."/>
            <person name="Bird N.H."/>
            <person name="Koop B.F."/>
        </authorList>
    </citation>
    <scope>NUCLEOTIDE SEQUENCE</scope>
</reference>
<dbReference type="AlphaFoldDB" id="A0A3P9ALR3"/>
<organism evidence="7 8">
    <name type="scientific">Esox lucius</name>
    <name type="common">Northern pike</name>
    <dbReference type="NCBI Taxonomy" id="8010"/>
    <lineage>
        <taxon>Eukaryota</taxon>
        <taxon>Metazoa</taxon>
        <taxon>Chordata</taxon>
        <taxon>Craniata</taxon>
        <taxon>Vertebrata</taxon>
        <taxon>Euteleostomi</taxon>
        <taxon>Actinopterygii</taxon>
        <taxon>Neopterygii</taxon>
        <taxon>Teleostei</taxon>
        <taxon>Protacanthopterygii</taxon>
        <taxon>Esociformes</taxon>
        <taxon>Esocidae</taxon>
        <taxon>Esox</taxon>
    </lineage>
</organism>
<reference evidence="7" key="2">
    <citation type="submission" date="2020-02" db="EMBL/GenBank/DDBJ databases">
        <title>Esox lucius (northern pike) genome, fEsoLuc1, primary haplotype.</title>
        <authorList>
            <person name="Myers G."/>
            <person name="Karagic N."/>
            <person name="Meyer A."/>
            <person name="Pippel M."/>
            <person name="Reichard M."/>
            <person name="Winkler S."/>
            <person name="Tracey A."/>
            <person name="Sims Y."/>
            <person name="Howe K."/>
            <person name="Rhie A."/>
            <person name="Formenti G."/>
            <person name="Durbin R."/>
            <person name="Fedrigo O."/>
            <person name="Jarvis E.D."/>
        </authorList>
    </citation>
    <scope>NUCLEOTIDE SEQUENCE [LARGE SCALE GENOMIC DNA]</scope>
</reference>
<evidence type="ECO:0000313" key="7">
    <source>
        <dbReference type="Ensembl" id="ENSELUP00000041702.2"/>
    </source>
</evidence>
<dbReference type="PROSITE" id="PS50157">
    <property type="entry name" value="ZINC_FINGER_C2H2_2"/>
    <property type="match status" value="3"/>
</dbReference>
<sequence length="311" mass="35952">MAQLQSLRLFVNERLTMAVVDILGVVEKVVTQYQEEICRSKEENEQLRRLLRITPEIRLCRVDSLQLSLADSEEDTSEFQGCKEEWNPSLGLVDQNPTHIKEEQDELRTNLDVGYHQGLFETQTQTVENRETDSKPMDDIPFGTVTHLKVIHIPYVPPEDEKHYNNHNSSDNPVGLKVDSMINPGDKALGFADRRKRLKQNGKPSNHNIIHTEKKRFRCGDCGKSFNRRGHLTEHVQTHTGEKPFSCGNCGKRFNRKRNLNVHLLTHTREQQFNCRVCGKIYKYNRSLIVHMQTHKLLESNHLSVSMMPAC</sequence>
<dbReference type="FunFam" id="3.30.160.60:FF:002343">
    <property type="entry name" value="Zinc finger protein 33A"/>
    <property type="match status" value="1"/>
</dbReference>
<dbReference type="GO" id="GO:0008270">
    <property type="term" value="F:zinc ion binding"/>
    <property type="evidence" value="ECO:0007669"/>
    <property type="project" value="UniProtKB-KW"/>
</dbReference>
<keyword evidence="4" id="KW-0862">Zinc</keyword>
<dbReference type="PANTHER" id="PTHR23226">
    <property type="entry name" value="ZINC FINGER AND SCAN DOMAIN-CONTAINING"/>
    <property type="match status" value="1"/>
</dbReference>
<evidence type="ECO:0000256" key="5">
    <source>
        <dbReference type="PROSITE-ProRule" id="PRU00042"/>
    </source>
</evidence>
<name>A0A3P9ALR3_ESOLU</name>
<dbReference type="PROSITE" id="PS00028">
    <property type="entry name" value="ZINC_FINGER_C2H2_1"/>
    <property type="match status" value="3"/>
</dbReference>
<reference evidence="7" key="3">
    <citation type="submission" date="2025-08" db="UniProtKB">
        <authorList>
            <consortium name="Ensembl"/>
        </authorList>
    </citation>
    <scope>IDENTIFICATION</scope>
</reference>
<reference evidence="7" key="4">
    <citation type="submission" date="2025-09" db="UniProtKB">
        <authorList>
            <consortium name="Ensembl"/>
        </authorList>
    </citation>
    <scope>IDENTIFICATION</scope>
</reference>
<protein>
    <recommendedName>
        <fullName evidence="6">C2H2-type domain-containing protein</fullName>
    </recommendedName>
</protein>
<dbReference type="InParanoid" id="A0A3P9ALR3"/>
<proteinExistence type="predicted"/>
<dbReference type="OMA" id="PEDEKHY"/>
<feature type="domain" description="C2H2-type" evidence="6">
    <location>
        <begin position="245"/>
        <end position="272"/>
    </location>
</feature>
<dbReference type="STRING" id="8010.ENSELUP00000041702"/>
<dbReference type="SMART" id="SM00355">
    <property type="entry name" value="ZnF_C2H2"/>
    <property type="match status" value="3"/>
</dbReference>
<dbReference type="InterPro" id="IPR013087">
    <property type="entry name" value="Znf_C2H2_type"/>
</dbReference>
<dbReference type="Pfam" id="PF00096">
    <property type="entry name" value="zf-C2H2"/>
    <property type="match status" value="3"/>
</dbReference>
<keyword evidence="2" id="KW-0677">Repeat</keyword>
<accession>A0A3P9ALR3</accession>
<dbReference type="FunFam" id="3.30.160.60:FF:000100">
    <property type="entry name" value="Zinc finger 45-like"/>
    <property type="match status" value="1"/>
</dbReference>
<keyword evidence="1" id="KW-0479">Metal-binding</keyword>
<evidence type="ECO:0000256" key="2">
    <source>
        <dbReference type="ARBA" id="ARBA00022737"/>
    </source>
</evidence>
<keyword evidence="3 5" id="KW-0863">Zinc-finger</keyword>
<dbReference type="Gene3D" id="3.30.160.60">
    <property type="entry name" value="Classic Zinc Finger"/>
    <property type="match status" value="3"/>
</dbReference>
<evidence type="ECO:0000256" key="3">
    <source>
        <dbReference type="ARBA" id="ARBA00022771"/>
    </source>
</evidence>